<comment type="similarity">
    <text evidence="1">Belongs to the helicase family. UvrD subfamily.</text>
</comment>
<keyword evidence="7" id="KW-0413">Isomerase</keyword>
<dbReference type="SUPFAM" id="SSF52540">
    <property type="entry name" value="P-loop containing nucleoside triphosphate hydrolases"/>
    <property type="match status" value="1"/>
</dbReference>
<dbReference type="Pfam" id="PF00580">
    <property type="entry name" value="UvrD-helicase"/>
    <property type="match status" value="1"/>
</dbReference>
<comment type="catalytic activity">
    <reaction evidence="11">
        <text>ATP + H2O = ADP + phosphate + H(+)</text>
        <dbReference type="Rhea" id="RHEA:13065"/>
        <dbReference type="ChEBI" id="CHEBI:15377"/>
        <dbReference type="ChEBI" id="CHEBI:15378"/>
        <dbReference type="ChEBI" id="CHEBI:30616"/>
        <dbReference type="ChEBI" id="CHEBI:43474"/>
        <dbReference type="ChEBI" id="CHEBI:456216"/>
        <dbReference type="EC" id="5.6.2.4"/>
    </reaction>
</comment>
<feature type="region of interest" description="Disordered" evidence="13">
    <location>
        <begin position="658"/>
        <end position="690"/>
    </location>
</feature>
<feature type="compositionally biased region" description="Polar residues" evidence="13">
    <location>
        <begin position="669"/>
        <end position="688"/>
    </location>
</feature>
<feature type="domain" description="UvrD-like helicase C-terminal" evidence="15">
    <location>
        <begin position="292"/>
        <end position="574"/>
    </location>
</feature>
<evidence type="ECO:0000256" key="4">
    <source>
        <dbReference type="ARBA" id="ARBA00022806"/>
    </source>
</evidence>
<proteinExistence type="inferred from homology"/>
<gene>
    <name evidence="16" type="ORF">GM418_04630</name>
</gene>
<dbReference type="Gene3D" id="1.10.10.160">
    <property type="match status" value="1"/>
</dbReference>
<dbReference type="GO" id="GO:0005524">
    <property type="term" value="F:ATP binding"/>
    <property type="evidence" value="ECO:0007669"/>
    <property type="project" value="UniProtKB-UniRule"/>
</dbReference>
<keyword evidence="17" id="KW-1185">Reference proteome</keyword>
<reference evidence="16 17" key="1">
    <citation type="submission" date="2019-11" db="EMBL/GenBank/DDBJ databases">
        <authorList>
            <person name="Zheng R.K."/>
            <person name="Sun C.M."/>
        </authorList>
    </citation>
    <scope>NUCLEOTIDE SEQUENCE [LARGE SCALE GENOMIC DNA]</scope>
    <source>
        <strain evidence="16 17">WC007</strain>
    </source>
</reference>
<evidence type="ECO:0000256" key="9">
    <source>
        <dbReference type="ARBA" id="ARBA00034808"/>
    </source>
</evidence>
<dbReference type="KEGG" id="mcos:GM418_04630"/>
<evidence type="ECO:0000256" key="3">
    <source>
        <dbReference type="ARBA" id="ARBA00022801"/>
    </source>
</evidence>
<dbReference type="InterPro" id="IPR027417">
    <property type="entry name" value="P-loop_NTPase"/>
</dbReference>
<dbReference type="InterPro" id="IPR013986">
    <property type="entry name" value="DExx_box_DNA_helicase_dom_sf"/>
</dbReference>
<dbReference type="FunFam" id="1.10.486.10:FF:000003">
    <property type="entry name" value="ATP-dependent DNA helicase"/>
    <property type="match status" value="1"/>
</dbReference>
<dbReference type="Gene3D" id="1.10.486.10">
    <property type="entry name" value="PCRA, domain 4"/>
    <property type="match status" value="1"/>
</dbReference>
<keyword evidence="4 12" id="KW-0347">Helicase</keyword>
<feature type="domain" description="UvrD-like helicase ATP-binding" evidence="14">
    <location>
        <begin position="6"/>
        <end position="291"/>
    </location>
</feature>
<dbReference type="GO" id="GO:0005829">
    <property type="term" value="C:cytosol"/>
    <property type="evidence" value="ECO:0007669"/>
    <property type="project" value="TreeGrafter"/>
</dbReference>
<evidence type="ECO:0000256" key="7">
    <source>
        <dbReference type="ARBA" id="ARBA00023235"/>
    </source>
</evidence>
<keyword evidence="2 12" id="KW-0547">Nucleotide-binding</keyword>
<dbReference type="Proteomes" id="UP000428260">
    <property type="component" value="Chromosome"/>
</dbReference>
<dbReference type="Gene3D" id="3.40.50.300">
    <property type="entry name" value="P-loop containing nucleotide triphosphate hydrolases"/>
    <property type="match status" value="2"/>
</dbReference>
<evidence type="ECO:0000256" key="12">
    <source>
        <dbReference type="PROSITE-ProRule" id="PRU00560"/>
    </source>
</evidence>
<protein>
    <recommendedName>
        <fullName evidence="9">DNA 3'-5' helicase</fullName>
        <ecNumber evidence="9">5.6.2.4</ecNumber>
    </recommendedName>
    <alternativeName>
        <fullName evidence="10">DNA 3'-5' helicase II</fullName>
    </alternativeName>
</protein>
<keyword evidence="6" id="KW-0238">DNA-binding</keyword>
<evidence type="ECO:0000256" key="1">
    <source>
        <dbReference type="ARBA" id="ARBA00009922"/>
    </source>
</evidence>
<dbReference type="InterPro" id="IPR014017">
    <property type="entry name" value="DNA_helicase_UvrD-like_C"/>
</dbReference>
<dbReference type="EMBL" id="CP046401">
    <property type="protein sequence ID" value="QGY42967.1"/>
    <property type="molecule type" value="Genomic_DNA"/>
</dbReference>
<evidence type="ECO:0000256" key="8">
    <source>
        <dbReference type="ARBA" id="ARBA00034617"/>
    </source>
</evidence>
<keyword evidence="5 12" id="KW-0067">ATP-binding</keyword>
<comment type="catalytic activity">
    <reaction evidence="8">
        <text>Couples ATP hydrolysis with the unwinding of duplex DNA by translocating in the 3'-5' direction.</text>
        <dbReference type="EC" id="5.6.2.4"/>
    </reaction>
</comment>
<organism evidence="16 17">
    <name type="scientific">Maribellus comscasis</name>
    <dbReference type="NCBI Taxonomy" id="2681766"/>
    <lineage>
        <taxon>Bacteria</taxon>
        <taxon>Pseudomonadati</taxon>
        <taxon>Bacteroidota</taxon>
        <taxon>Bacteroidia</taxon>
        <taxon>Marinilabiliales</taxon>
        <taxon>Prolixibacteraceae</taxon>
        <taxon>Maribellus</taxon>
    </lineage>
</organism>
<evidence type="ECO:0000256" key="2">
    <source>
        <dbReference type="ARBA" id="ARBA00022741"/>
    </source>
</evidence>
<dbReference type="CDD" id="cd18807">
    <property type="entry name" value="SF1_C_UvrD"/>
    <property type="match status" value="1"/>
</dbReference>
<dbReference type="PROSITE" id="PS51217">
    <property type="entry name" value="UVRD_HELICASE_CTER"/>
    <property type="match status" value="1"/>
</dbReference>
<dbReference type="GO" id="GO:0033202">
    <property type="term" value="C:DNA helicase complex"/>
    <property type="evidence" value="ECO:0007669"/>
    <property type="project" value="TreeGrafter"/>
</dbReference>
<dbReference type="RefSeq" id="WP_158863628.1">
    <property type="nucleotide sequence ID" value="NZ_CP046401.1"/>
</dbReference>
<sequence>MFEYLKDLNKAQQNAVLSSEGPALVIAGAGSGKTRVLTYRIAHLLKQGARPSTILSLTFTNKAAREMKERIAKVVGEKAARYLWMGTFHSIFARILRMEHETIGFPSNFTIYDSADSKSLIKTIIKNFQLDDKVYKPGVVSSRISMAKNNLITPNVYAQQTEIRLADKNMRMPAIAEIYKEYVKRCFLSGAMDFDDLLLKTNLLFRDKPEVLEKYQKRFDYVLVDEYQDTNYAQYLIIKKLAAAHNNICVVGDDAQSIYSFRGARIENILNFKTDYPTHKIFKLEQNYRSTQTIVNAANSIIAKNKKQIPKTVFSEKKEGKPIKVLSALTDNEEGFLVAQEIAKTQLNDHYKNSDYAILYRTNAQSRIFEEALRKRNIPYKIYGGLSFYQRKEIKDLLAYFRLTINPADNEALKRIINFPARGIGGTTLAKLETAAINNEISIWKIITGLSQSNPANLNKGTTSKVLNFAKLILKFTELAQNTDAFEAAKTIAEETGILKDLYNDKSPEGLSRHENIQELLNGIQEFSISAKEEGRPEKLENYLEDVALLTDQDTEKDEDRDKVTLMTVHSAKGLEFKNVFVVGLEENLFPSGQADEKNKPEALEEERRLFYVALTRAEENVWFSFANQRYRWGKLDFCTASRFLEEMDEKYMDGFDFNKMPKQRKQPENQFQQETSGPSFRRQTQHTSFKRGDTQNIFDKKLVNLREAGKTQSNFEGDDPSKIFAGMQVEHQRFGIGKVLKVEGVIPNLKATVFFQTAGHKQLLLKFAKLKIVS</sequence>
<dbReference type="EC" id="5.6.2.4" evidence="9"/>
<evidence type="ECO:0000256" key="10">
    <source>
        <dbReference type="ARBA" id="ARBA00034923"/>
    </source>
</evidence>
<evidence type="ECO:0000259" key="15">
    <source>
        <dbReference type="PROSITE" id="PS51217"/>
    </source>
</evidence>
<evidence type="ECO:0000256" key="6">
    <source>
        <dbReference type="ARBA" id="ARBA00023125"/>
    </source>
</evidence>
<dbReference type="CDD" id="cd17932">
    <property type="entry name" value="DEXQc_UvrD"/>
    <property type="match status" value="1"/>
</dbReference>
<evidence type="ECO:0000256" key="11">
    <source>
        <dbReference type="ARBA" id="ARBA00048988"/>
    </source>
</evidence>
<evidence type="ECO:0000256" key="13">
    <source>
        <dbReference type="SAM" id="MobiDB-lite"/>
    </source>
</evidence>
<evidence type="ECO:0000259" key="14">
    <source>
        <dbReference type="PROSITE" id="PS51198"/>
    </source>
</evidence>
<keyword evidence="3 12" id="KW-0378">Hydrolase</keyword>
<evidence type="ECO:0000313" key="16">
    <source>
        <dbReference type="EMBL" id="QGY42967.1"/>
    </source>
</evidence>
<accession>A0A6I6JS66</accession>
<evidence type="ECO:0000313" key="17">
    <source>
        <dbReference type="Proteomes" id="UP000428260"/>
    </source>
</evidence>
<dbReference type="GO" id="GO:0043138">
    <property type="term" value="F:3'-5' DNA helicase activity"/>
    <property type="evidence" value="ECO:0007669"/>
    <property type="project" value="UniProtKB-EC"/>
</dbReference>
<dbReference type="GO" id="GO:0016787">
    <property type="term" value="F:hydrolase activity"/>
    <property type="evidence" value="ECO:0007669"/>
    <property type="project" value="UniProtKB-UniRule"/>
</dbReference>
<dbReference type="InterPro" id="IPR014016">
    <property type="entry name" value="UvrD-like_ATP-bd"/>
</dbReference>
<dbReference type="PROSITE" id="PS51198">
    <property type="entry name" value="UVRD_HELICASE_ATP_BIND"/>
    <property type="match status" value="1"/>
</dbReference>
<dbReference type="Pfam" id="PF21196">
    <property type="entry name" value="PcrA_UvrD_tudor"/>
    <property type="match status" value="1"/>
</dbReference>
<dbReference type="AlphaFoldDB" id="A0A6I6JS66"/>
<evidence type="ECO:0000256" key="5">
    <source>
        <dbReference type="ARBA" id="ARBA00022840"/>
    </source>
</evidence>
<feature type="binding site" evidence="12">
    <location>
        <begin position="27"/>
        <end position="34"/>
    </location>
    <ligand>
        <name>ATP</name>
        <dbReference type="ChEBI" id="CHEBI:30616"/>
    </ligand>
</feature>
<dbReference type="PANTHER" id="PTHR11070:SF2">
    <property type="entry name" value="ATP-DEPENDENT DNA HELICASE SRS2"/>
    <property type="match status" value="1"/>
</dbReference>
<dbReference type="Pfam" id="PF13361">
    <property type="entry name" value="UvrD_C"/>
    <property type="match status" value="1"/>
</dbReference>
<dbReference type="GO" id="GO:0000725">
    <property type="term" value="P:recombinational repair"/>
    <property type="evidence" value="ECO:0007669"/>
    <property type="project" value="TreeGrafter"/>
</dbReference>
<dbReference type="GO" id="GO:0003677">
    <property type="term" value="F:DNA binding"/>
    <property type="evidence" value="ECO:0007669"/>
    <property type="project" value="UniProtKB-KW"/>
</dbReference>
<name>A0A6I6JS66_9BACT</name>
<dbReference type="PANTHER" id="PTHR11070">
    <property type="entry name" value="UVRD / RECB / PCRA DNA HELICASE FAMILY MEMBER"/>
    <property type="match status" value="1"/>
</dbReference>
<dbReference type="InterPro" id="IPR000212">
    <property type="entry name" value="DNA_helicase_UvrD/REP"/>
</dbReference>